<comment type="caution">
    <text evidence="2">The sequence shown here is derived from an EMBL/GenBank/DDBJ whole genome shotgun (WGS) entry which is preliminary data.</text>
</comment>
<organism evidence="2 3">
    <name type="scientific">Brachionus calyciflorus</name>
    <dbReference type="NCBI Taxonomy" id="104777"/>
    <lineage>
        <taxon>Eukaryota</taxon>
        <taxon>Metazoa</taxon>
        <taxon>Spiralia</taxon>
        <taxon>Gnathifera</taxon>
        <taxon>Rotifera</taxon>
        <taxon>Eurotatoria</taxon>
        <taxon>Monogononta</taxon>
        <taxon>Pseudotrocha</taxon>
        <taxon>Ploima</taxon>
        <taxon>Brachionidae</taxon>
        <taxon>Brachionus</taxon>
    </lineage>
</organism>
<protein>
    <submittedName>
        <fullName evidence="2">Uncharacterized protein</fullName>
    </submittedName>
</protein>
<dbReference type="AlphaFoldDB" id="A0A814H6Q9"/>
<evidence type="ECO:0000313" key="2">
    <source>
        <dbReference type="EMBL" id="CAF1006569.1"/>
    </source>
</evidence>
<keyword evidence="3" id="KW-1185">Reference proteome</keyword>
<evidence type="ECO:0000313" key="3">
    <source>
        <dbReference type="Proteomes" id="UP000663879"/>
    </source>
</evidence>
<feature type="non-terminal residue" evidence="2">
    <location>
        <position position="34"/>
    </location>
</feature>
<gene>
    <name evidence="2" type="ORF">OXX778_LOCUS16679</name>
</gene>
<evidence type="ECO:0000256" key="1">
    <source>
        <dbReference type="SAM" id="MobiDB-lite"/>
    </source>
</evidence>
<feature type="region of interest" description="Disordered" evidence="1">
    <location>
        <begin position="1"/>
        <end position="34"/>
    </location>
</feature>
<sequence>MQFKNRELAAGAINENNRASDRGQQDQKIVNILK</sequence>
<accession>A0A814H6Q9</accession>
<reference evidence="2" key="1">
    <citation type="submission" date="2021-02" db="EMBL/GenBank/DDBJ databases">
        <authorList>
            <person name="Nowell W R."/>
        </authorList>
    </citation>
    <scope>NUCLEOTIDE SEQUENCE</scope>
    <source>
        <strain evidence="2">Ploen Becks lab</strain>
    </source>
</reference>
<proteinExistence type="predicted"/>
<dbReference type="EMBL" id="CAJNOC010004015">
    <property type="protein sequence ID" value="CAF1006569.1"/>
    <property type="molecule type" value="Genomic_DNA"/>
</dbReference>
<name>A0A814H6Q9_9BILA</name>
<dbReference type="Proteomes" id="UP000663879">
    <property type="component" value="Unassembled WGS sequence"/>
</dbReference>